<keyword evidence="2" id="KW-0227">DNA damage</keyword>
<name>A0A8C6S600_9GOBI</name>
<evidence type="ECO:0000256" key="4">
    <source>
        <dbReference type="SAM" id="MobiDB-lite"/>
    </source>
</evidence>
<evidence type="ECO:0000313" key="6">
    <source>
        <dbReference type="Proteomes" id="UP000694523"/>
    </source>
</evidence>
<dbReference type="PANTHER" id="PTHR11289:SF0">
    <property type="entry name" value="BREAST CANCER TYPE 2 SUSCEPTIBILITY PROTEIN"/>
    <property type="match status" value="1"/>
</dbReference>
<keyword evidence="1" id="KW-0677">Repeat</keyword>
<keyword evidence="3" id="KW-0234">DNA repair</keyword>
<dbReference type="Pfam" id="PF00634">
    <property type="entry name" value="BRCA2"/>
    <property type="match status" value="3"/>
</dbReference>
<dbReference type="InterPro" id="IPR015525">
    <property type="entry name" value="BRCA2"/>
</dbReference>
<dbReference type="InterPro" id="IPR002093">
    <property type="entry name" value="BRCA2_repeat"/>
</dbReference>
<proteinExistence type="predicted"/>
<reference evidence="5" key="2">
    <citation type="submission" date="2025-09" db="UniProtKB">
        <authorList>
            <consortium name="Ensembl"/>
        </authorList>
    </citation>
    <scope>IDENTIFICATION</scope>
</reference>
<accession>A0A8C6S600</accession>
<dbReference type="Proteomes" id="UP000694523">
    <property type="component" value="Unplaced"/>
</dbReference>
<feature type="compositionally biased region" description="Basic and acidic residues" evidence="4">
    <location>
        <begin position="111"/>
        <end position="121"/>
    </location>
</feature>
<dbReference type="Ensembl" id="ENSNMLT00000001767.1">
    <property type="protein sequence ID" value="ENSNMLP00000001539.1"/>
    <property type="gene ID" value="ENSNMLG00000001147.1"/>
</dbReference>
<dbReference type="AlphaFoldDB" id="A0A8C6S600"/>
<feature type="region of interest" description="Disordered" evidence="4">
    <location>
        <begin position="108"/>
        <end position="141"/>
    </location>
</feature>
<evidence type="ECO:0000256" key="3">
    <source>
        <dbReference type="ARBA" id="ARBA00023204"/>
    </source>
</evidence>
<keyword evidence="6" id="KW-1185">Reference proteome</keyword>
<dbReference type="GO" id="GO:0000724">
    <property type="term" value="P:double-strand break repair via homologous recombination"/>
    <property type="evidence" value="ECO:0007669"/>
    <property type="project" value="InterPro"/>
</dbReference>
<evidence type="ECO:0000256" key="2">
    <source>
        <dbReference type="ARBA" id="ARBA00022763"/>
    </source>
</evidence>
<reference evidence="5" key="1">
    <citation type="submission" date="2025-08" db="UniProtKB">
        <authorList>
            <consortium name="Ensembl"/>
        </authorList>
    </citation>
    <scope>IDENTIFICATION</scope>
</reference>
<evidence type="ECO:0000256" key="1">
    <source>
        <dbReference type="ARBA" id="ARBA00022737"/>
    </source>
</evidence>
<dbReference type="PANTHER" id="PTHR11289">
    <property type="entry name" value="BREAST CANCER TYPE 2 SUSCEPTIBILITY PROTEIN BRCA2"/>
    <property type="match status" value="1"/>
</dbReference>
<dbReference type="PROSITE" id="PS50138">
    <property type="entry name" value="BRCA2_REPEAT"/>
    <property type="match status" value="3"/>
</dbReference>
<dbReference type="GO" id="GO:0006355">
    <property type="term" value="P:regulation of DNA-templated transcription"/>
    <property type="evidence" value="ECO:0007669"/>
    <property type="project" value="TreeGrafter"/>
</dbReference>
<protein>
    <submittedName>
        <fullName evidence="5">Uncharacterized protein</fullName>
    </submittedName>
</protein>
<organism evidence="5 6">
    <name type="scientific">Neogobius melanostomus</name>
    <name type="common">round goby</name>
    <dbReference type="NCBI Taxonomy" id="47308"/>
    <lineage>
        <taxon>Eukaryota</taxon>
        <taxon>Metazoa</taxon>
        <taxon>Chordata</taxon>
        <taxon>Craniata</taxon>
        <taxon>Vertebrata</taxon>
        <taxon>Euteleostomi</taxon>
        <taxon>Actinopterygii</taxon>
        <taxon>Neopterygii</taxon>
        <taxon>Teleostei</taxon>
        <taxon>Neoteleostei</taxon>
        <taxon>Acanthomorphata</taxon>
        <taxon>Gobiaria</taxon>
        <taxon>Gobiiformes</taxon>
        <taxon>Gobioidei</taxon>
        <taxon>Gobiidae</taxon>
        <taxon>Benthophilinae</taxon>
        <taxon>Neogobiini</taxon>
        <taxon>Neogobius</taxon>
    </lineage>
</organism>
<sequence length="349" mass="38023">MDNASSNISCAVTGGSGFSTASGKKVTVSEEALNKAMNLLTEKVDQDTHTNPLRKKKDLSLPLGHSITNTDTPASNTSCVKIGRSGFTMASGKKVTVSEEALNKAMNLLTEKNDQDRDANLKKKNTHDSSSLPPGHSITILNKTPSNIYRAKNRSGFSTASGKKVTVSEEALNKAMNLLTENVDQDGDANVHWKEKDLSSPLSNATILQHAFVQPKCVNSKCNTSSNLISNIHPQVEMDVMKVPSVSLNIQRDAVQFLEYNQRKSPDRRNRQHCSMVNLDVPNLSNCSTTQQTFLAQEALDCTRALLEDEVRAAQSLTTSLEQIPTPTTAGSHTGKRRLEEETGMCCFV</sequence>
<evidence type="ECO:0000313" key="5">
    <source>
        <dbReference type="Ensembl" id="ENSNMLP00000001539.1"/>
    </source>
</evidence>